<dbReference type="RefSeq" id="WP_248726584.1">
    <property type="nucleotide sequence ID" value="NZ_CP096829.1"/>
</dbReference>
<evidence type="ECO:0000313" key="2">
    <source>
        <dbReference type="EMBL" id="UPZ14281.1"/>
    </source>
</evidence>
<dbReference type="Proteomes" id="UP000829998">
    <property type="component" value="Chromosome"/>
</dbReference>
<evidence type="ECO:0008006" key="4">
    <source>
        <dbReference type="Google" id="ProtNLM"/>
    </source>
</evidence>
<keyword evidence="3" id="KW-1185">Reference proteome</keyword>
<sequence>MNKKSKGCLIFFIMILLIIIIILSWIYYSVSTSHERESNERSECEKTVYISEHPFIVLEKKSKKIENKMSFLLIRNNEIINDTLLKNTSSNNTYYSFNIPFKKIKKTDIVIVCIGDKKYKISGFSYSLKSRWVMFGYNGGECSLDYSQLKINDEMYNFNLLREFENKKTPYLE</sequence>
<evidence type="ECO:0000256" key="1">
    <source>
        <dbReference type="SAM" id="Phobius"/>
    </source>
</evidence>
<reference evidence="2 3" key="1">
    <citation type="submission" date="2022-04" db="EMBL/GenBank/DDBJ databases">
        <authorList>
            <person name="Ra J.-S."/>
            <person name="Kim S.-B."/>
        </authorList>
    </citation>
    <scope>NUCLEOTIDE SEQUENCE [LARGE SCALE GENOMIC DNA]</scope>
    <source>
        <strain evidence="2 3">MMS21-Er5</strain>
    </source>
</reference>
<keyword evidence="1" id="KW-1133">Transmembrane helix</keyword>
<keyword evidence="1" id="KW-0472">Membrane</keyword>
<protein>
    <recommendedName>
        <fullName evidence="4">Tissue inhibitor of metalloproteinase</fullName>
    </recommendedName>
</protein>
<organism evidence="2 3">
    <name type="scientific">Flavobacterium humidisoli</name>
    <dbReference type="NCBI Taxonomy" id="2937442"/>
    <lineage>
        <taxon>Bacteria</taxon>
        <taxon>Pseudomonadati</taxon>
        <taxon>Bacteroidota</taxon>
        <taxon>Flavobacteriia</taxon>
        <taxon>Flavobacteriales</taxon>
        <taxon>Flavobacteriaceae</taxon>
        <taxon>Flavobacterium</taxon>
    </lineage>
</organism>
<feature type="transmembrane region" description="Helical" evidence="1">
    <location>
        <begin position="7"/>
        <end position="28"/>
    </location>
</feature>
<evidence type="ECO:0000313" key="3">
    <source>
        <dbReference type="Proteomes" id="UP000829998"/>
    </source>
</evidence>
<dbReference type="EMBL" id="CP096829">
    <property type="protein sequence ID" value="UPZ14281.1"/>
    <property type="molecule type" value="Genomic_DNA"/>
</dbReference>
<keyword evidence="1" id="KW-0812">Transmembrane</keyword>
<gene>
    <name evidence="2" type="ORF">M0M44_16110</name>
</gene>
<accession>A0ABY4LR01</accession>
<proteinExistence type="predicted"/>
<name>A0ABY4LR01_9FLAO</name>